<evidence type="ECO:0000256" key="3">
    <source>
        <dbReference type="ARBA" id="ARBA00022527"/>
    </source>
</evidence>
<keyword evidence="3" id="KW-0723">Serine/threonine-protein kinase</keyword>
<comment type="subcellular location">
    <subcellularLocation>
        <location evidence="1">Membrane</location>
        <topology evidence="1">Single-pass type I membrane protein</topology>
    </subcellularLocation>
</comment>
<feature type="non-terminal residue" evidence="17">
    <location>
        <position position="1"/>
    </location>
</feature>
<name>A0AA38C5G7_TAXCH</name>
<dbReference type="EMBL" id="JAHRHJ020003813">
    <property type="protein sequence ID" value="KAH9290253.1"/>
    <property type="molecule type" value="Genomic_DNA"/>
</dbReference>
<feature type="domain" description="Protein kinase" evidence="16">
    <location>
        <begin position="1"/>
        <end position="154"/>
    </location>
</feature>
<dbReference type="SMART" id="SM00220">
    <property type="entry name" value="S_TKc"/>
    <property type="match status" value="1"/>
</dbReference>
<dbReference type="Pfam" id="PF00069">
    <property type="entry name" value="Pkinase"/>
    <property type="match status" value="1"/>
</dbReference>
<evidence type="ECO:0000256" key="8">
    <source>
        <dbReference type="ARBA" id="ARBA00022777"/>
    </source>
</evidence>
<evidence type="ECO:0000256" key="14">
    <source>
        <dbReference type="ARBA" id="ARBA00047899"/>
    </source>
</evidence>
<keyword evidence="7" id="KW-0547">Nucleotide-binding</keyword>
<evidence type="ECO:0000256" key="12">
    <source>
        <dbReference type="ARBA" id="ARBA00023170"/>
    </source>
</evidence>
<comment type="caution">
    <text evidence="17">The sequence shown here is derived from an EMBL/GenBank/DDBJ whole genome shotgun (WGS) entry which is preliminary data.</text>
</comment>
<sequence length="154" mass="17712">DVRNHLDWKIRFNIIVGSARGLSYLHEDSNVRIVHRDIKPANILLDEKFHPKIADFGLAKFFPEGETHVSTRLGGTIGYTAPEYATLGQLSEKADVYSYGVVVLEIISGRKWMDTRLEEPMQLLLQWVWGLYESDQVLDMVDSKLEGEYIQEQM</sequence>
<dbReference type="Gene3D" id="1.10.510.10">
    <property type="entry name" value="Transferase(Phosphotransferase) domain 1"/>
    <property type="match status" value="1"/>
</dbReference>
<dbReference type="InterPro" id="IPR011009">
    <property type="entry name" value="Kinase-like_dom_sf"/>
</dbReference>
<dbReference type="AlphaFoldDB" id="A0AA38C5G7"/>
<gene>
    <name evidence="17" type="ORF">KI387_034370</name>
</gene>
<accession>A0AA38C5G7</accession>
<dbReference type="GO" id="GO:0005524">
    <property type="term" value="F:ATP binding"/>
    <property type="evidence" value="ECO:0007669"/>
    <property type="project" value="UniProtKB-KW"/>
</dbReference>
<keyword evidence="18" id="KW-1185">Reference proteome</keyword>
<dbReference type="PROSITE" id="PS50011">
    <property type="entry name" value="PROTEIN_KINASE_DOM"/>
    <property type="match status" value="1"/>
</dbReference>
<dbReference type="InterPro" id="IPR008271">
    <property type="entry name" value="Ser/Thr_kinase_AS"/>
</dbReference>
<evidence type="ECO:0000256" key="9">
    <source>
        <dbReference type="ARBA" id="ARBA00022840"/>
    </source>
</evidence>
<evidence type="ECO:0000256" key="15">
    <source>
        <dbReference type="ARBA" id="ARBA00048679"/>
    </source>
</evidence>
<dbReference type="InterPro" id="IPR052059">
    <property type="entry name" value="CR_Ser/Thr_kinase"/>
</dbReference>
<dbReference type="EC" id="2.7.11.1" evidence="2"/>
<keyword evidence="12" id="KW-0675">Receptor</keyword>
<keyword evidence="11" id="KW-0472">Membrane</keyword>
<evidence type="ECO:0000256" key="6">
    <source>
        <dbReference type="ARBA" id="ARBA00022729"/>
    </source>
</evidence>
<keyword evidence="6" id="KW-0732">Signal</keyword>
<evidence type="ECO:0000256" key="7">
    <source>
        <dbReference type="ARBA" id="ARBA00022741"/>
    </source>
</evidence>
<dbReference type="InterPro" id="IPR000719">
    <property type="entry name" value="Prot_kinase_dom"/>
</dbReference>
<keyword evidence="10" id="KW-1133">Transmembrane helix</keyword>
<reference evidence="17 18" key="1">
    <citation type="journal article" date="2021" name="Nat. Plants">
        <title>The Taxus genome provides insights into paclitaxel biosynthesis.</title>
        <authorList>
            <person name="Xiong X."/>
            <person name="Gou J."/>
            <person name="Liao Q."/>
            <person name="Li Y."/>
            <person name="Zhou Q."/>
            <person name="Bi G."/>
            <person name="Li C."/>
            <person name="Du R."/>
            <person name="Wang X."/>
            <person name="Sun T."/>
            <person name="Guo L."/>
            <person name="Liang H."/>
            <person name="Lu P."/>
            <person name="Wu Y."/>
            <person name="Zhang Z."/>
            <person name="Ro D.K."/>
            <person name="Shang Y."/>
            <person name="Huang S."/>
            <person name="Yan J."/>
        </authorList>
    </citation>
    <scope>NUCLEOTIDE SEQUENCE [LARGE SCALE GENOMIC DNA]</scope>
    <source>
        <strain evidence="17">Ta-2019</strain>
    </source>
</reference>
<proteinExistence type="predicted"/>
<comment type="catalytic activity">
    <reaction evidence="15">
        <text>L-seryl-[protein] + ATP = O-phospho-L-seryl-[protein] + ADP + H(+)</text>
        <dbReference type="Rhea" id="RHEA:17989"/>
        <dbReference type="Rhea" id="RHEA-COMP:9863"/>
        <dbReference type="Rhea" id="RHEA-COMP:11604"/>
        <dbReference type="ChEBI" id="CHEBI:15378"/>
        <dbReference type="ChEBI" id="CHEBI:29999"/>
        <dbReference type="ChEBI" id="CHEBI:30616"/>
        <dbReference type="ChEBI" id="CHEBI:83421"/>
        <dbReference type="ChEBI" id="CHEBI:456216"/>
        <dbReference type="EC" id="2.7.11.1"/>
    </reaction>
</comment>
<evidence type="ECO:0000256" key="2">
    <source>
        <dbReference type="ARBA" id="ARBA00012513"/>
    </source>
</evidence>
<dbReference type="OMA" id="PEYISAW"/>
<feature type="non-terminal residue" evidence="17">
    <location>
        <position position="154"/>
    </location>
</feature>
<keyword evidence="13" id="KW-0325">Glycoprotein</keyword>
<evidence type="ECO:0000256" key="11">
    <source>
        <dbReference type="ARBA" id="ARBA00023136"/>
    </source>
</evidence>
<dbReference type="PROSITE" id="PS00108">
    <property type="entry name" value="PROTEIN_KINASE_ST"/>
    <property type="match status" value="1"/>
</dbReference>
<evidence type="ECO:0000256" key="4">
    <source>
        <dbReference type="ARBA" id="ARBA00022679"/>
    </source>
</evidence>
<keyword evidence="9" id="KW-0067">ATP-binding</keyword>
<evidence type="ECO:0000256" key="13">
    <source>
        <dbReference type="ARBA" id="ARBA00023180"/>
    </source>
</evidence>
<dbReference type="GO" id="GO:0016020">
    <property type="term" value="C:membrane"/>
    <property type="evidence" value="ECO:0007669"/>
    <property type="project" value="UniProtKB-SubCell"/>
</dbReference>
<dbReference type="Proteomes" id="UP000824469">
    <property type="component" value="Unassembled WGS sequence"/>
</dbReference>
<evidence type="ECO:0000259" key="16">
    <source>
        <dbReference type="PROSITE" id="PS50011"/>
    </source>
</evidence>
<protein>
    <recommendedName>
        <fullName evidence="2">non-specific serine/threonine protein kinase</fullName>
        <ecNumber evidence="2">2.7.11.1</ecNumber>
    </recommendedName>
</protein>
<evidence type="ECO:0000256" key="10">
    <source>
        <dbReference type="ARBA" id="ARBA00022989"/>
    </source>
</evidence>
<dbReference type="SUPFAM" id="SSF56112">
    <property type="entry name" value="Protein kinase-like (PK-like)"/>
    <property type="match status" value="1"/>
</dbReference>
<comment type="catalytic activity">
    <reaction evidence="14">
        <text>L-threonyl-[protein] + ATP = O-phospho-L-threonyl-[protein] + ADP + H(+)</text>
        <dbReference type="Rhea" id="RHEA:46608"/>
        <dbReference type="Rhea" id="RHEA-COMP:11060"/>
        <dbReference type="Rhea" id="RHEA-COMP:11605"/>
        <dbReference type="ChEBI" id="CHEBI:15378"/>
        <dbReference type="ChEBI" id="CHEBI:30013"/>
        <dbReference type="ChEBI" id="CHEBI:30616"/>
        <dbReference type="ChEBI" id="CHEBI:61977"/>
        <dbReference type="ChEBI" id="CHEBI:456216"/>
        <dbReference type="EC" id="2.7.11.1"/>
    </reaction>
</comment>
<dbReference type="FunFam" id="1.10.510.10:FF:000287">
    <property type="entry name" value="probable LRR receptor-like serine/threonine-protein kinase RKF3"/>
    <property type="match status" value="1"/>
</dbReference>
<evidence type="ECO:0000256" key="1">
    <source>
        <dbReference type="ARBA" id="ARBA00004479"/>
    </source>
</evidence>
<evidence type="ECO:0000256" key="5">
    <source>
        <dbReference type="ARBA" id="ARBA00022692"/>
    </source>
</evidence>
<keyword evidence="8" id="KW-0418">Kinase</keyword>
<keyword evidence="5" id="KW-0812">Transmembrane</keyword>
<dbReference type="GO" id="GO:0004674">
    <property type="term" value="F:protein serine/threonine kinase activity"/>
    <property type="evidence" value="ECO:0007669"/>
    <property type="project" value="UniProtKB-KW"/>
</dbReference>
<dbReference type="PANTHER" id="PTHR47973">
    <property type="entry name" value="CYSTEINE-RICH RECEPTOR-LIKE PROTEIN KINASE 3"/>
    <property type="match status" value="1"/>
</dbReference>
<keyword evidence="4" id="KW-0808">Transferase</keyword>
<evidence type="ECO:0000313" key="17">
    <source>
        <dbReference type="EMBL" id="KAH9290253.1"/>
    </source>
</evidence>
<evidence type="ECO:0000313" key="18">
    <source>
        <dbReference type="Proteomes" id="UP000824469"/>
    </source>
</evidence>
<organism evidence="17 18">
    <name type="scientific">Taxus chinensis</name>
    <name type="common">Chinese yew</name>
    <name type="synonym">Taxus wallichiana var. chinensis</name>
    <dbReference type="NCBI Taxonomy" id="29808"/>
    <lineage>
        <taxon>Eukaryota</taxon>
        <taxon>Viridiplantae</taxon>
        <taxon>Streptophyta</taxon>
        <taxon>Embryophyta</taxon>
        <taxon>Tracheophyta</taxon>
        <taxon>Spermatophyta</taxon>
        <taxon>Pinopsida</taxon>
        <taxon>Pinidae</taxon>
        <taxon>Conifers II</taxon>
        <taxon>Cupressales</taxon>
        <taxon>Taxaceae</taxon>
        <taxon>Taxus</taxon>
    </lineage>
</organism>